<dbReference type="Proteomes" id="UP000486903">
    <property type="component" value="Unassembled WGS sequence"/>
</dbReference>
<dbReference type="Pfam" id="PF01381">
    <property type="entry name" value="HTH_3"/>
    <property type="match status" value="1"/>
</dbReference>
<dbReference type="InterPro" id="IPR010982">
    <property type="entry name" value="Lambda_DNA-bd_dom_sf"/>
</dbReference>
<dbReference type="SMART" id="SM00530">
    <property type="entry name" value="HTH_XRE"/>
    <property type="match status" value="1"/>
</dbReference>
<dbReference type="EMBL" id="SXFB01000017">
    <property type="protein sequence ID" value="NFV27571.1"/>
    <property type="molecule type" value="Genomic_DNA"/>
</dbReference>
<gene>
    <name evidence="1" type="ORF">FDG31_15670</name>
</gene>
<evidence type="ECO:0000313" key="2">
    <source>
        <dbReference type="Proteomes" id="UP000486903"/>
    </source>
</evidence>
<dbReference type="AlphaFoldDB" id="A0A6B4PVB3"/>
<reference evidence="1 2" key="1">
    <citation type="submission" date="2019-04" db="EMBL/GenBank/DDBJ databases">
        <title>Genome sequencing of Clostridium botulinum Groups I-IV and Clostridium butyricum.</title>
        <authorList>
            <person name="Brunt J."/>
            <person name="Van Vliet A.H.M."/>
            <person name="Stringer S.C."/>
            <person name="Carter A.T."/>
            <person name="Peck M.W."/>
        </authorList>
    </citation>
    <scope>NUCLEOTIDE SEQUENCE [LARGE SCALE GENOMIC DNA]</scope>
    <source>
        <strain evidence="1 2">BL81</strain>
    </source>
</reference>
<dbReference type="InterPro" id="IPR001387">
    <property type="entry name" value="Cro/C1-type_HTH"/>
</dbReference>
<dbReference type="CDD" id="cd00093">
    <property type="entry name" value="HTH_XRE"/>
    <property type="match status" value="1"/>
</dbReference>
<dbReference type="SUPFAM" id="SSF47413">
    <property type="entry name" value="lambda repressor-like DNA-binding domains"/>
    <property type="match status" value="1"/>
</dbReference>
<evidence type="ECO:0000313" key="1">
    <source>
        <dbReference type="EMBL" id="NFV27571.1"/>
    </source>
</evidence>
<accession>A0A6B4PVB3</accession>
<sequence>MVLPYWYGGNYKMSKLNEIKRKRLEAGLTQQELCNIVKTSPKKIVSIERGEIGNTTLDLMKRIAVTLNSTVEELFLSE</sequence>
<dbReference type="Gene3D" id="1.10.260.40">
    <property type="entry name" value="lambda repressor-like DNA-binding domains"/>
    <property type="match status" value="1"/>
</dbReference>
<proteinExistence type="predicted"/>
<organism evidence="1 2">
    <name type="scientific">Clostridium botulinum</name>
    <dbReference type="NCBI Taxonomy" id="1491"/>
    <lineage>
        <taxon>Bacteria</taxon>
        <taxon>Bacillati</taxon>
        <taxon>Bacillota</taxon>
        <taxon>Clostridia</taxon>
        <taxon>Eubacteriales</taxon>
        <taxon>Clostridiaceae</taxon>
        <taxon>Clostridium</taxon>
    </lineage>
</organism>
<protein>
    <submittedName>
        <fullName evidence="1">Helix-turn-helix domain-containing protein</fullName>
    </submittedName>
</protein>
<comment type="caution">
    <text evidence="1">The sequence shown here is derived from an EMBL/GenBank/DDBJ whole genome shotgun (WGS) entry which is preliminary data.</text>
</comment>
<name>A0A6B4PVB3_CLOBO</name>
<dbReference type="PROSITE" id="PS50943">
    <property type="entry name" value="HTH_CROC1"/>
    <property type="match status" value="1"/>
</dbReference>
<dbReference type="GO" id="GO:0003677">
    <property type="term" value="F:DNA binding"/>
    <property type="evidence" value="ECO:0007669"/>
    <property type="project" value="InterPro"/>
</dbReference>